<evidence type="ECO:0000256" key="13">
    <source>
        <dbReference type="ARBA" id="ARBA00048639"/>
    </source>
</evidence>
<dbReference type="Pfam" id="PF01180">
    <property type="entry name" value="DHO_dh"/>
    <property type="match status" value="1"/>
</dbReference>
<dbReference type="GO" id="GO:0106430">
    <property type="term" value="F:dihydroorotate dehydrogenase (quinone) activity"/>
    <property type="evidence" value="ECO:0007669"/>
    <property type="project" value="UniProtKB-EC"/>
</dbReference>
<dbReference type="Proteomes" id="UP000176846">
    <property type="component" value="Unassembled WGS sequence"/>
</dbReference>
<keyword evidence="8" id="KW-0285">Flavoprotein</keyword>
<evidence type="ECO:0000259" key="15">
    <source>
        <dbReference type="Pfam" id="PF01180"/>
    </source>
</evidence>
<dbReference type="PROSITE" id="PS00912">
    <property type="entry name" value="DHODEHASE_2"/>
    <property type="match status" value="1"/>
</dbReference>
<dbReference type="GO" id="GO:0044205">
    <property type="term" value="P:'de novo' UMP biosynthetic process"/>
    <property type="evidence" value="ECO:0007669"/>
    <property type="project" value="UniProtKB-UniPathway"/>
</dbReference>
<evidence type="ECO:0000256" key="11">
    <source>
        <dbReference type="ARBA" id="ARBA00023002"/>
    </source>
</evidence>
<organism evidence="16 17">
    <name type="scientific">Candidatus Uhrbacteria bacterium RIFCSPLOWO2_01_FULL_47_25</name>
    <dbReference type="NCBI Taxonomy" id="1802402"/>
    <lineage>
        <taxon>Bacteria</taxon>
        <taxon>Candidatus Uhriibacteriota</taxon>
    </lineage>
</organism>
<evidence type="ECO:0000256" key="10">
    <source>
        <dbReference type="ARBA" id="ARBA00022975"/>
    </source>
</evidence>
<dbReference type="EC" id="1.3.5.2" evidence="6 14"/>
<evidence type="ECO:0000256" key="6">
    <source>
        <dbReference type="ARBA" id="ARBA00012791"/>
    </source>
</evidence>
<dbReference type="PANTHER" id="PTHR48109">
    <property type="entry name" value="DIHYDROOROTATE DEHYDROGENASE (QUINONE), MITOCHONDRIAL-RELATED"/>
    <property type="match status" value="1"/>
</dbReference>
<dbReference type="CDD" id="cd04738">
    <property type="entry name" value="DHOD_2_like"/>
    <property type="match status" value="1"/>
</dbReference>
<comment type="catalytic activity">
    <reaction evidence="13">
        <text>(S)-dihydroorotate + a quinone = orotate + a quinol</text>
        <dbReference type="Rhea" id="RHEA:30187"/>
        <dbReference type="ChEBI" id="CHEBI:24646"/>
        <dbReference type="ChEBI" id="CHEBI:30839"/>
        <dbReference type="ChEBI" id="CHEBI:30864"/>
        <dbReference type="ChEBI" id="CHEBI:132124"/>
        <dbReference type="EC" id="1.3.5.2"/>
    </reaction>
</comment>
<dbReference type="Gene3D" id="3.20.20.70">
    <property type="entry name" value="Aldolase class I"/>
    <property type="match status" value="1"/>
</dbReference>
<dbReference type="GO" id="GO:0005886">
    <property type="term" value="C:plasma membrane"/>
    <property type="evidence" value="ECO:0007669"/>
    <property type="project" value="TreeGrafter"/>
</dbReference>
<evidence type="ECO:0000256" key="4">
    <source>
        <dbReference type="ARBA" id="ARBA00005161"/>
    </source>
</evidence>
<proteinExistence type="inferred from homology"/>
<dbReference type="InterPro" id="IPR050074">
    <property type="entry name" value="DHO_dehydrogenase"/>
</dbReference>
<keyword evidence="10" id="KW-0665">Pyrimidine biosynthesis</keyword>
<comment type="subcellular location">
    <subcellularLocation>
        <location evidence="3">Membrane</location>
    </subcellularLocation>
</comment>
<dbReference type="NCBIfam" id="TIGR01036">
    <property type="entry name" value="pyrD_sub2"/>
    <property type="match status" value="1"/>
</dbReference>
<dbReference type="PANTHER" id="PTHR48109:SF4">
    <property type="entry name" value="DIHYDROOROTATE DEHYDROGENASE (QUINONE), MITOCHONDRIAL"/>
    <property type="match status" value="1"/>
</dbReference>
<dbReference type="InterPro" id="IPR005720">
    <property type="entry name" value="Dihydroorotate_DH_cat"/>
</dbReference>
<dbReference type="InterPro" id="IPR013785">
    <property type="entry name" value="Aldolase_TIM"/>
</dbReference>
<comment type="caution">
    <text evidence="16">The sequence shown here is derived from an EMBL/GenBank/DDBJ whole genome shotgun (WGS) entry which is preliminary data.</text>
</comment>
<gene>
    <name evidence="16" type="ORF">A2936_00840</name>
</gene>
<evidence type="ECO:0000256" key="7">
    <source>
        <dbReference type="ARBA" id="ARBA00018366"/>
    </source>
</evidence>
<evidence type="ECO:0000313" key="16">
    <source>
        <dbReference type="EMBL" id="OGL81131.1"/>
    </source>
</evidence>
<dbReference type="SUPFAM" id="SSF51395">
    <property type="entry name" value="FMN-linked oxidoreductases"/>
    <property type="match status" value="1"/>
</dbReference>
<comment type="pathway">
    <text evidence="4">Pyrimidine metabolism; UMP biosynthesis via de novo pathway; orotate from (S)-dihydroorotate (quinone route): step 1/1.</text>
</comment>
<dbReference type="UniPathway" id="UPA00070">
    <property type="reaction ID" value="UER00946"/>
</dbReference>
<evidence type="ECO:0000256" key="5">
    <source>
        <dbReference type="ARBA" id="ARBA00005359"/>
    </source>
</evidence>
<protein>
    <recommendedName>
        <fullName evidence="7 14">Dihydroorotate dehydrogenase (quinone)</fullName>
        <ecNumber evidence="6 14">1.3.5.2</ecNumber>
    </recommendedName>
</protein>
<dbReference type="InterPro" id="IPR005719">
    <property type="entry name" value="Dihydroorotate_DH_2"/>
</dbReference>
<evidence type="ECO:0000256" key="1">
    <source>
        <dbReference type="ARBA" id="ARBA00001917"/>
    </source>
</evidence>
<dbReference type="EMBL" id="MGEK01000033">
    <property type="protein sequence ID" value="OGL81131.1"/>
    <property type="molecule type" value="Genomic_DNA"/>
</dbReference>
<dbReference type="InterPro" id="IPR001295">
    <property type="entry name" value="Dihydroorotate_DH_CS"/>
</dbReference>
<keyword evidence="11" id="KW-0560">Oxidoreductase</keyword>
<sequence length="373" mass="41012">MYNIIIKARDTIISFFYKVILKRIFFLSDPEDVHDRMIGVGKFLGRYAITRRTTAFLFSYSHPMLEQNILGINFFNPISLAAGFDKNAELIDILPSVGFGFMEVGSITGEPCAGNPKPRLWRLVKSKALVVYYGLKNDGAEAIAARLKNKKTTIPLGISIAKTNSEKTIETEAGISDYVKAYEKFINIGDYCTINISCPNAYGGQPFTNAESLEKLLNRIDTILASKPIFLKISPDLNHDEIDGIIEVAGRHKISGFICTNLTKNRNNEKIKDAAVPEKGGMSGKVVEELANELISYIYKKTNGQFVIIGCGGVFSAKDAYKKIRAGASLVQLITGMIYEGPQVISEINQGLISLLARDGFSNISEAVGADNR</sequence>
<evidence type="ECO:0000256" key="2">
    <source>
        <dbReference type="ARBA" id="ARBA00003125"/>
    </source>
</evidence>
<evidence type="ECO:0000313" key="17">
    <source>
        <dbReference type="Proteomes" id="UP000176846"/>
    </source>
</evidence>
<evidence type="ECO:0000256" key="12">
    <source>
        <dbReference type="ARBA" id="ARBA00023136"/>
    </source>
</evidence>
<evidence type="ECO:0000256" key="14">
    <source>
        <dbReference type="NCBIfam" id="TIGR01036"/>
    </source>
</evidence>
<evidence type="ECO:0000256" key="8">
    <source>
        <dbReference type="ARBA" id="ARBA00022630"/>
    </source>
</evidence>
<comment type="similarity">
    <text evidence="5">Belongs to the dihydroorotate dehydrogenase family. Type 2 subfamily.</text>
</comment>
<dbReference type="NCBIfam" id="NF003652">
    <property type="entry name" value="PRK05286.2-5"/>
    <property type="match status" value="1"/>
</dbReference>
<dbReference type="AlphaFoldDB" id="A0A1F7US59"/>
<comment type="function">
    <text evidence="2">Catalyzes the conversion of dihydroorotate to orotate with quinone as electron acceptor.</text>
</comment>
<comment type="cofactor">
    <cofactor evidence="1">
        <name>FMN</name>
        <dbReference type="ChEBI" id="CHEBI:58210"/>
    </cofactor>
</comment>
<keyword evidence="12" id="KW-0472">Membrane</keyword>
<dbReference type="GO" id="GO:0006207">
    <property type="term" value="P:'de novo' pyrimidine nucleobase biosynthetic process"/>
    <property type="evidence" value="ECO:0007669"/>
    <property type="project" value="UniProtKB-UniRule"/>
</dbReference>
<reference evidence="16 17" key="1">
    <citation type="journal article" date="2016" name="Nat. Commun.">
        <title>Thousands of microbial genomes shed light on interconnected biogeochemical processes in an aquifer system.</title>
        <authorList>
            <person name="Anantharaman K."/>
            <person name="Brown C.T."/>
            <person name="Hug L.A."/>
            <person name="Sharon I."/>
            <person name="Castelle C.J."/>
            <person name="Probst A.J."/>
            <person name="Thomas B.C."/>
            <person name="Singh A."/>
            <person name="Wilkins M.J."/>
            <person name="Karaoz U."/>
            <person name="Brodie E.L."/>
            <person name="Williams K.H."/>
            <person name="Hubbard S.S."/>
            <person name="Banfield J.F."/>
        </authorList>
    </citation>
    <scope>NUCLEOTIDE SEQUENCE [LARGE SCALE GENOMIC DNA]</scope>
</reference>
<feature type="domain" description="Dihydroorotate dehydrogenase catalytic" evidence="15">
    <location>
        <begin position="64"/>
        <end position="356"/>
    </location>
</feature>
<evidence type="ECO:0000256" key="3">
    <source>
        <dbReference type="ARBA" id="ARBA00004370"/>
    </source>
</evidence>
<keyword evidence="9" id="KW-0288">FMN</keyword>
<name>A0A1F7US59_9BACT</name>
<accession>A0A1F7US59</accession>
<dbReference type="GO" id="GO:0005737">
    <property type="term" value="C:cytoplasm"/>
    <property type="evidence" value="ECO:0007669"/>
    <property type="project" value="InterPro"/>
</dbReference>
<evidence type="ECO:0000256" key="9">
    <source>
        <dbReference type="ARBA" id="ARBA00022643"/>
    </source>
</evidence>